<dbReference type="SUPFAM" id="SSF50249">
    <property type="entry name" value="Nucleic acid-binding proteins"/>
    <property type="match status" value="1"/>
</dbReference>
<dbReference type="Gene3D" id="3.30.230.70">
    <property type="entry name" value="GHMP Kinase, N-terminal domain"/>
    <property type="match status" value="2"/>
</dbReference>
<dbReference type="InterPro" id="IPR004088">
    <property type="entry name" value="KH_dom_type_1"/>
</dbReference>
<sequence>AAPTDRAGTDFFPLTVDYRERTYAAGKIPGGFFKREGRPGEKETLTSRIIDRPLRPLFPDAYRRETQVQCLTLSADLDNDPDIVAVIAASAALSVSDVPFMGPIGAVRMGYVDGEITVNPTRDQLERSTLNMTVAGTREAIVMVEGGADELPESIVLQALHDAHQALQACIDLQLDLKERAGKQPIELSPIEVDTELQKRLQEMAQERLRQVLSIPGKQEREEAMSTLEHDVLEALVGDDADTPEGAERAAAIGEFMHEMESVEMRRQIIRDGKRADGRSTTDIRPISGRTGLLPRSHGSVLFTRGETQALVVATLGTQDDEQMIDGLEGKSYRRFMLHYNFPPYSVGEVRPLRGPGRREIGHGALAERAILPVVPAKESLPYTIRIVSEIMESNGSSSMASVCGGSLALMDAGVPIKAPVAGIAMGLIEQDGEIAILSDILGLEDHLGDMDFKVAGTTEGITAIQMDIKTTGVSNEIMSQALEQARQGRLHILGRMEEILHSPRTELSTHAPRIVTLKVQRDKVRDIIGPGGKIIKGIVEKTGVNIDVKDDGSVVIAASNEAAAQAATDIVQELTQEAEIGRIYQGRVRKIMDFGAFVEIFPGTDGLLHISQISDKRVNKVTDELQEGDNVLVKVLDVDQNGRIKLSHKEAIREREAAEIS</sequence>
<dbReference type="Pfam" id="PF00575">
    <property type="entry name" value="S1"/>
    <property type="match status" value="1"/>
</dbReference>
<dbReference type="FunFam" id="2.40.50.140:FF:000023">
    <property type="entry name" value="Polyribonucleotide nucleotidyltransferase"/>
    <property type="match status" value="1"/>
</dbReference>
<comment type="caution">
    <text evidence="13">The sequence shown here is derived from an EMBL/GenBank/DDBJ whole genome shotgun (WGS) entry which is preliminary data.</text>
</comment>
<evidence type="ECO:0000256" key="11">
    <source>
        <dbReference type="PROSITE-ProRule" id="PRU00117"/>
    </source>
</evidence>
<evidence type="ECO:0000313" key="13">
    <source>
        <dbReference type="EMBL" id="ETX00409.1"/>
    </source>
</evidence>
<dbReference type="FunFam" id="3.30.1370.10:FF:000001">
    <property type="entry name" value="Polyribonucleotide nucleotidyltransferase"/>
    <property type="match status" value="1"/>
</dbReference>
<dbReference type="InterPro" id="IPR001247">
    <property type="entry name" value="ExoRNase_PH_dom1"/>
</dbReference>
<dbReference type="NCBIfam" id="TIGR03591">
    <property type="entry name" value="polynuc_phos"/>
    <property type="match status" value="1"/>
</dbReference>
<dbReference type="InterPro" id="IPR027408">
    <property type="entry name" value="PNPase/RNase_PH_dom_sf"/>
</dbReference>
<keyword evidence="8" id="KW-0460">Magnesium</keyword>
<gene>
    <name evidence="13" type="ORF">ETSY1_11320</name>
</gene>
<keyword evidence="4" id="KW-0963">Cytoplasm</keyword>
<keyword evidence="14" id="KW-1185">Reference proteome</keyword>
<reference evidence="13 14" key="1">
    <citation type="journal article" date="2014" name="Nature">
        <title>An environmental bacterial taxon with a large and distinct metabolic repertoire.</title>
        <authorList>
            <person name="Wilson M.C."/>
            <person name="Mori T."/>
            <person name="Ruckert C."/>
            <person name="Uria A.R."/>
            <person name="Helf M.J."/>
            <person name="Takada K."/>
            <person name="Gernert C."/>
            <person name="Steffens U.A."/>
            <person name="Heycke N."/>
            <person name="Schmitt S."/>
            <person name="Rinke C."/>
            <person name="Helfrich E.J."/>
            <person name="Brachmann A.O."/>
            <person name="Gurgui C."/>
            <person name="Wakimoto T."/>
            <person name="Kracht M."/>
            <person name="Crusemann M."/>
            <person name="Hentschel U."/>
            <person name="Abe I."/>
            <person name="Matsunaga S."/>
            <person name="Kalinowski J."/>
            <person name="Takeyama H."/>
            <person name="Piel J."/>
        </authorList>
    </citation>
    <scope>NUCLEOTIDE SEQUENCE [LARGE SCALE GENOMIC DNA]</scope>
    <source>
        <strain evidence="14">TSY1</strain>
    </source>
</reference>
<organism evidence="13 14">
    <name type="scientific">Entotheonella factor</name>
    <dbReference type="NCBI Taxonomy" id="1429438"/>
    <lineage>
        <taxon>Bacteria</taxon>
        <taxon>Pseudomonadati</taxon>
        <taxon>Nitrospinota/Tectimicrobiota group</taxon>
        <taxon>Candidatus Tectimicrobiota</taxon>
        <taxon>Candidatus Entotheonellia</taxon>
        <taxon>Candidatus Entotheonellales</taxon>
        <taxon>Candidatus Entotheonellaceae</taxon>
        <taxon>Candidatus Entotheonella</taxon>
    </lineage>
</organism>
<evidence type="ECO:0000256" key="10">
    <source>
        <dbReference type="NCBIfam" id="TIGR03591"/>
    </source>
</evidence>
<comment type="similarity">
    <text evidence="2">Belongs to the polyribonucleotide nucleotidyltransferase family.</text>
</comment>
<dbReference type="FunFam" id="3.30.230.70:FF:000002">
    <property type="entry name" value="Polyribonucleotide nucleotidyltransferase"/>
    <property type="match status" value="1"/>
</dbReference>
<dbReference type="GO" id="GO:0046872">
    <property type="term" value="F:metal ion binding"/>
    <property type="evidence" value="ECO:0007669"/>
    <property type="project" value="UniProtKB-KW"/>
</dbReference>
<dbReference type="PATRIC" id="fig|1429438.4.peg.2292"/>
<dbReference type="InterPro" id="IPR036456">
    <property type="entry name" value="PNPase_PH_RNA-bd_sf"/>
</dbReference>
<dbReference type="InterPro" id="IPR015847">
    <property type="entry name" value="ExoRNase_PH_dom2"/>
</dbReference>
<dbReference type="InterPro" id="IPR015848">
    <property type="entry name" value="PNPase_PH_RNA-bd_bac/org-type"/>
</dbReference>
<dbReference type="GO" id="GO:0004654">
    <property type="term" value="F:polyribonucleotide nucleotidyltransferase activity"/>
    <property type="evidence" value="ECO:0007669"/>
    <property type="project" value="UniProtKB-UniRule"/>
</dbReference>
<dbReference type="PANTHER" id="PTHR11252:SF0">
    <property type="entry name" value="POLYRIBONUCLEOTIDE NUCLEOTIDYLTRANSFERASE 1, MITOCHONDRIAL"/>
    <property type="match status" value="1"/>
</dbReference>
<dbReference type="PIRSF" id="PIRSF005499">
    <property type="entry name" value="PNPase"/>
    <property type="match status" value="1"/>
</dbReference>
<dbReference type="CDD" id="cd02393">
    <property type="entry name" value="KH-I_PNPase"/>
    <property type="match status" value="1"/>
</dbReference>
<dbReference type="InterPro" id="IPR036345">
    <property type="entry name" value="ExoRNase_PH_dom2_sf"/>
</dbReference>
<dbReference type="PANTHER" id="PTHR11252">
    <property type="entry name" value="POLYRIBONUCLEOTIDE NUCLEOTIDYLTRANSFERASE"/>
    <property type="match status" value="1"/>
</dbReference>
<evidence type="ECO:0000256" key="1">
    <source>
        <dbReference type="ARBA" id="ARBA00004496"/>
    </source>
</evidence>
<dbReference type="SUPFAM" id="SSF55666">
    <property type="entry name" value="Ribonuclease PH domain 2-like"/>
    <property type="match status" value="2"/>
</dbReference>
<evidence type="ECO:0000256" key="9">
    <source>
        <dbReference type="ARBA" id="ARBA00022884"/>
    </source>
</evidence>
<keyword evidence="7" id="KW-0479">Metal-binding</keyword>
<dbReference type="SUPFAM" id="SSF54791">
    <property type="entry name" value="Eukaryotic type KH-domain (KH-domain type I)"/>
    <property type="match status" value="1"/>
</dbReference>
<dbReference type="InterPro" id="IPR036612">
    <property type="entry name" value="KH_dom_type_1_sf"/>
</dbReference>
<dbReference type="NCBIfam" id="NF008805">
    <property type="entry name" value="PRK11824.1"/>
    <property type="match status" value="1"/>
</dbReference>
<dbReference type="GO" id="GO:0006396">
    <property type="term" value="P:RNA processing"/>
    <property type="evidence" value="ECO:0007669"/>
    <property type="project" value="InterPro"/>
</dbReference>
<dbReference type="PROSITE" id="PS50126">
    <property type="entry name" value="S1"/>
    <property type="match status" value="1"/>
</dbReference>
<dbReference type="PROSITE" id="PS50084">
    <property type="entry name" value="KH_TYPE_1"/>
    <property type="match status" value="1"/>
</dbReference>
<dbReference type="HOGENOM" id="CLU_414227_0_0_7"/>
<evidence type="ECO:0000256" key="4">
    <source>
        <dbReference type="ARBA" id="ARBA00022490"/>
    </source>
</evidence>
<feature type="non-terminal residue" evidence="13">
    <location>
        <position position="1"/>
    </location>
</feature>
<dbReference type="CDD" id="cd04472">
    <property type="entry name" value="S1_PNPase"/>
    <property type="match status" value="1"/>
</dbReference>
<evidence type="ECO:0000256" key="3">
    <source>
        <dbReference type="ARBA" id="ARBA00012416"/>
    </source>
</evidence>
<dbReference type="InterPro" id="IPR012340">
    <property type="entry name" value="NA-bd_OB-fold"/>
</dbReference>
<dbReference type="Pfam" id="PF01138">
    <property type="entry name" value="RNase_PH"/>
    <property type="match status" value="2"/>
</dbReference>
<evidence type="ECO:0000256" key="5">
    <source>
        <dbReference type="ARBA" id="ARBA00022679"/>
    </source>
</evidence>
<evidence type="ECO:0000256" key="7">
    <source>
        <dbReference type="ARBA" id="ARBA00022723"/>
    </source>
</evidence>
<dbReference type="GO" id="GO:0006402">
    <property type="term" value="P:mRNA catabolic process"/>
    <property type="evidence" value="ECO:0007669"/>
    <property type="project" value="UniProtKB-UniRule"/>
</dbReference>
<keyword evidence="9 11" id="KW-0694">RNA-binding</keyword>
<protein>
    <recommendedName>
        <fullName evidence="3 10">Polyribonucleotide nucleotidyltransferase</fullName>
        <ecNumber evidence="3 10">2.7.7.8</ecNumber>
    </recommendedName>
</protein>
<dbReference type="EC" id="2.7.7.8" evidence="3 10"/>
<dbReference type="Pfam" id="PF03725">
    <property type="entry name" value="RNase_PH_C"/>
    <property type="match status" value="1"/>
</dbReference>
<comment type="subcellular location">
    <subcellularLocation>
        <location evidence="1">Cytoplasm</location>
    </subcellularLocation>
</comment>
<keyword evidence="6" id="KW-0548">Nucleotidyltransferase</keyword>
<name>W4LQS4_ENTF1</name>
<proteinExistence type="inferred from homology"/>
<dbReference type="SUPFAM" id="SSF46915">
    <property type="entry name" value="Polynucleotide phosphorylase/guanosine pentaphosphate synthase (PNPase/GPSI), domain 3"/>
    <property type="match status" value="1"/>
</dbReference>
<dbReference type="Gene3D" id="2.40.50.140">
    <property type="entry name" value="Nucleic acid-binding proteins"/>
    <property type="match status" value="1"/>
</dbReference>
<accession>W4LQS4</accession>
<dbReference type="Proteomes" id="UP000019141">
    <property type="component" value="Unassembled WGS sequence"/>
</dbReference>
<dbReference type="Gene3D" id="3.30.1370.10">
    <property type="entry name" value="K Homology domain, type 1"/>
    <property type="match status" value="1"/>
</dbReference>
<dbReference type="InterPro" id="IPR004087">
    <property type="entry name" value="KH_dom"/>
</dbReference>
<dbReference type="HAMAP" id="MF_01595">
    <property type="entry name" value="PNPase"/>
    <property type="match status" value="1"/>
</dbReference>
<dbReference type="SMART" id="SM00322">
    <property type="entry name" value="KH"/>
    <property type="match status" value="1"/>
</dbReference>
<evidence type="ECO:0000256" key="2">
    <source>
        <dbReference type="ARBA" id="ARBA00007404"/>
    </source>
</evidence>
<dbReference type="GO" id="GO:0003723">
    <property type="term" value="F:RNA binding"/>
    <property type="evidence" value="ECO:0007669"/>
    <property type="project" value="UniProtKB-UniRule"/>
</dbReference>
<dbReference type="GO" id="GO:0005829">
    <property type="term" value="C:cytosol"/>
    <property type="evidence" value="ECO:0007669"/>
    <property type="project" value="UniProtKB-ARBA"/>
</dbReference>
<dbReference type="InterPro" id="IPR020568">
    <property type="entry name" value="Ribosomal_Su5_D2-typ_SF"/>
</dbReference>
<dbReference type="SUPFAM" id="SSF54211">
    <property type="entry name" value="Ribosomal protein S5 domain 2-like"/>
    <property type="match status" value="2"/>
</dbReference>
<evidence type="ECO:0000256" key="8">
    <source>
        <dbReference type="ARBA" id="ARBA00022842"/>
    </source>
</evidence>
<evidence type="ECO:0000259" key="12">
    <source>
        <dbReference type="PROSITE" id="PS50126"/>
    </source>
</evidence>
<dbReference type="Pfam" id="PF00013">
    <property type="entry name" value="KH_1"/>
    <property type="match status" value="1"/>
</dbReference>
<dbReference type="GO" id="GO:0000175">
    <property type="term" value="F:3'-5'-RNA exonuclease activity"/>
    <property type="evidence" value="ECO:0007669"/>
    <property type="project" value="TreeGrafter"/>
</dbReference>
<keyword evidence="5" id="KW-0808">Transferase</keyword>
<evidence type="ECO:0000256" key="6">
    <source>
        <dbReference type="ARBA" id="ARBA00022695"/>
    </source>
</evidence>
<dbReference type="AlphaFoldDB" id="W4LQS4"/>
<dbReference type="CDD" id="cd11364">
    <property type="entry name" value="RNase_PH_PNPase_2"/>
    <property type="match status" value="1"/>
</dbReference>
<evidence type="ECO:0000313" key="14">
    <source>
        <dbReference type="Proteomes" id="UP000019141"/>
    </source>
</evidence>
<feature type="domain" description="S1 motif" evidence="12">
    <location>
        <begin position="582"/>
        <end position="650"/>
    </location>
</feature>
<dbReference type="SMART" id="SM00316">
    <property type="entry name" value="S1"/>
    <property type="match status" value="1"/>
</dbReference>
<dbReference type="InterPro" id="IPR012162">
    <property type="entry name" value="PNPase"/>
</dbReference>
<dbReference type="EMBL" id="AZHW01000342">
    <property type="protein sequence ID" value="ETX00409.1"/>
    <property type="molecule type" value="Genomic_DNA"/>
</dbReference>
<dbReference type="InterPro" id="IPR003029">
    <property type="entry name" value="S1_domain"/>
</dbReference>
<dbReference type="FunFam" id="3.30.230.70:FF:000001">
    <property type="entry name" value="Polyribonucleotide nucleotidyltransferase"/>
    <property type="match status" value="1"/>
</dbReference>
<dbReference type="Pfam" id="PF03726">
    <property type="entry name" value="PNPase"/>
    <property type="match status" value="1"/>
</dbReference>